<dbReference type="Gene3D" id="3.40.1810.10">
    <property type="entry name" value="Transcription factor, MADS-box"/>
    <property type="match status" value="1"/>
</dbReference>
<dbReference type="InterPro" id="IPR036879">
    <property type="entry name" value="TF_MADSbox_sf"/>
</dbReference>
<evidence type="ECO:0000259" key="9">
    <source>
        <dbReference type="PROSITE" id="PS51297"/>
    </source>
</evidence>
<comment type="caution">
    <text evidence="10">The sequence shown here is derived from an EMBL/GenBank/DDBJ whole genome shotgun (WGS) entry which is preliminary data.</text>
</comment>
<dbReference type="Proteomes" id="UP000197138">
    <property type="component" value="Unassembled WGS sequence"/>
</dbReference>
<evidence type="ECO:0000256" key="3">
    <source>
        <dbReference type="ARBA" id="ARBA00023125"/>
    </source>
</evidence>
<comment type="subcellular location">
    <subcellularLocation>
        <location evidence="1">Nucleus</location>
    </subcellularLocation>
</comment>
<dbReference type="GO" id="GO:0046983">
    <property type="term" value="F:protein dimerization activity"/>
    <property type="evidence" value="ECO:0007669"/>
    <property type="project" value="InterPro"/>
</dbReference>
<gene>
    <name evidence="10" type="ORF">CDL15_Pgr008218</name>
</gene>
<dbReference type="InterPro" id="IPR002487">
    <property type="entry name" value="TF_Kbox"/>
</dbReference>
<evidence type="ECO:0000256" key="6">
    <source>
        <dbReference type="SAM" id="Coils"/>
    </source>
</evidence>
<keyword evidence="3" id="KW-0238">DNA-binding</keyword>
<evidence type="ECO:0000256" key="1">
    <source>
        <dbReference type="ARBA" id="ARBA00004123"/>
    </source>
</evidence>
<protein>
    <recommendedName>
        <fullName evidence="12">MADS-box transcription factor 23-like</fullName>
    </recommendedName>
</protein>
<dbReference type="GO" id="GO:0003677">
    <property type="term" value="F:DNA binding"/>
    <property type="evidence" value="ECO:0007669"/>
    <property type="project" value="UniProtKB-KW"/>
</dbReference>
<keyword evidence="2" id="KW-0805">Transcription regulation</keyword>
<dbReference type="PRINTS" id="PR00404">
    <property type="entry name" value="MADSDOMAIN"/>
</dbReference>
<dbReference type="PROSITE" id="PS50066">
    <property type="entry name" value="MADS_BOX_2"/>
    <property type="match status" value="1"/>
</dbReference>
<accession>A0A218VT52</accession>
<evidence type="ECO:0000259" key="8">
    <source>
        <dbReference type="PROSITE" id="PS50066"/>
    </source>
</evidence>
<evidence type="ECO:0000256" key="5">
    <source>
        <dbReference type="ARBA" id="ARBA00023242"/>
    </source>
</evidence>
<dbReference type="EMBL" id="MTKT01005898">
    <property type="protein sequence ID" value="OWM63675.1"/>
    <property type="molecule type" value="Genomic_DNA"/>
</dbReference>
<dbReference type="PANTHER" id="PTHR48019">
    <property type="entry name" value="SERUM RESPONSE FACTOR HOMOLOG"/>
    <property type="match status" value="1"/>
</dbReference>
<dbReference type="GO" id="GO:0005634">
    <property type="term" value="C:nucleus"/>
    <property type="evidence" value="ECO:0007669"/>
    <property type="project" value="UniProtKB-SubCell"/>
</dbReference>
<keyword evidence="5" id="KW-0539">Nucleus</keyword>
<evidence type="ECO:0000256" key="4">
    <source>
        <dbReference type="ARBA" id="ARBA00023163"/>
    </source>
</evidence>
<dbReference type="GO" id="GO:0003700">
    <property type="term" value="F:DNA-binding transcription factor activity"/>
    <property type="evidence" value="ECO:0007669"/>
    <property type="project" value="InterPro"/>
</dbReference>
<dbReference type="SUPFAM" id="SSF55455">
    <property type="entry name" value="SRF-like"/>
    <property type="match status" value="1"/>
</dbReference>
<dbReference type="InterPro" id="IPR002100">
    <property type="entry name" value="TF_MADSbox"/>
</dbReference>
<dbReference type="Pfam" id="PF00319">
    <property type="entry name" value="SRF-TF"/>
    <property type="match status" value="1"/>
</dbReference>
<feature type="domain" description="K-box" evidence="9">
    <location>
        <begin position="229"/>
        <end position="318"/>
    </location>
</feature>
<dbReference type="InterPro" id="IPR050142">
    <property type="entry name" value="MADS-box/MEF2_TF"/>
</dbReference>
<reference evidence="11" key="1">
    <citation type="journal article" date="2017" name="Plant J.">
        <title>The pomegranate (Punica granatum L.) genome and the genomics of punicalagin biosynthesis.</title>
        <authorList>
            <person name="Qin G."/>
            <person name="Xu C."/>
            <person name="Ming R."/>
            <person name="Tang H."/>
            <person name="Guyot R."/>
            <person name="Kramer E.M."/>
            <person name="Hu Y."/>
            <person name="Yi X."/>
            <person name="Qi Y."/>
            <person name="Xu X."/>
            <person name="Gao Z."/>
            <person name="Pan H."/>
            <person name="Jian J."/>
            <person name="Tian Y."/>
            <person name="Yue Z."/>
            <person name="Xu Y."/>
        </authorList>
    </citation>
    <scope>NUCLEOTIDE SEQUENCE [LARGE SCALE GENOMIC DNA]</scope>
    <source>
        <strain evidence="11">cv. Dabenzi</strain>
    </source>
</reference>
<keyword evidence="6" id="KW-0175">Coiled coil</keyword>
<evidence type="ECO:0000313" key="10">
    <source>
        <dbReference type="EMBL" id="OWM63675.1"/>
    </source>
</evidence>
<dbReference type="Pfam" id="PF01486">
    <property type="entry name" value="K-box"/>
    <property type="match status" value="2"/>
</dbReference>
<feature type="domain" description="K-box" evidence="9">
    <location>
        <begin position="39"/>
        <end position="126"/>
    </location>
</feature>
<dbReference type="PROSITE" id="PS51297">
    <property type="entry name" value="K_BOX"/>
    <property type="match status" value="2"/>
</dbReference>
<keyword evidence="4" id="KW-0804">Transcription</keyword>
<evidence type="ECO:0000256" key="7">
    <source>
        <dbReference type="SAM" id="MobiDB-lite"/>
    </source>
</evidence>
<organism evidence="10 11">
    <name type="scientific">Punica granatum</name>
    <name type="common">Pomegranate</name>
    <dbReference type="NCBI Taxonomy" id="22663"/>
    <lineage>
        <taxon>Eukaryota</taxon>
        <taxon>Viridiplantae</taxon>
        <taxon>Streptophyta</taxon>
        <taxon>Embryophyta</taxon>
        <taxon>Tracheophyta</taxon>
        <taxon>Spermatophyta</taxon>
        <taxon>Magnoliopsida</taxon>
        <taxon>eudicotyledons</taxon>
        <taxon>Gunneridae</taxon>
        <taxon>Pentapetalae</taxon>
        <taxon>rosids</taxon>
        <taxon>malvids</taxon>
        <taxon>Myrtales</taxon>
        <taxon>Lythraceae</taxon>
        <taxon>Punica</taxon>
    </lineage>
</organism>
<proteinExistence type="predicted"/>
<evidence type="ECO:0008006" key="12">
    <source>
        <dbReference type="Google" id="ProtNLM"/>
    </source>
</evidence>
<feature type="coiled-coil region" evidence="6">
    <location>
        <begin position="229"/>
        <end position="256"/>
    </location>
</feature>
<sequence length="368" mass="41844">MIVIVSTLAVIASMKSILERYGKVKQEVNNLPCMSALEMQSLRSETASLKLEISRLQESQRHLMGQELKEMRLEELNDLEAKLDTGLKNVRAQKTDRIEQENIELRRKLSEIMIQNNTKLKGEQKDQGIVETEGKDEVLERGGGEGQIKGSEAGSTSRQIKFSKRRNSLLRKAEEIATLCDSEVGLIIFACTGQLYEYSSTSMKEIIERYNNQKGESHEALETNAPSDIKVLQDEVASLKLQIQDLQDRNRRLMGETSDMGIKDLEILENQLELHLSAVRLQKDQHRSGYIKELHLKRNRVHQENIELKEKMDLIGKGNKEYLNDEELLISGVASKSLKILLSYALQCWIFLDLAYAISAYMCLEAGS</sequence>
<dbReference type="AlphaFoldDB" id="A0A218VT52"/>
<feature type="domain" description="MADS-box" evidence="8">
    <location>
        <begin position="155"/>
        <end position="202"/>
    </location>
</feature>
<name>A0A218VT52_PUNGR</name>
<evidence type="ECO:0000313" key="11">
    <source>
        <dbReference type="Proteomes" id="UP000197138"/>
    </source>
</evidence>
<feature type="region of interest" description="Disordered" evidence="7">
    <location>
        <begin position="138"/>
        <end position="158"/>
    </location>
</feature>
<dbReference type="SMART" id="SM00432">
    <property type="entry name" value="MADS"/>
    <property type="match status" value="1"/>
</dbReference>
<evidence type="ECO:0000256" key="2">
    <source>
        <dbReference type="ARBA" id="ARBA00023015"/>
    </source>
</evidence>